<evidence type="ECO:0000256" key="2">
    <source>
        <dbReference type="ARBA" id="ARBA00023125"/>
    </source>
</evidence>
<dbReference type="Proteomes" id="UP001231109">
    <property type="component" value="Unassembled WGS sequence"/>
</dbReference>
<dbReference type="CDD" id="cd06170">
    <property type="entry name" value="LuxR_C_like"/>
    <property type="match status" value="1"/>
</dbReference>
<dbReference type="InterPro" id="IPR036388">
    <property type="entry name" value="WH-like_DNA-bd_sf"/>
</dbReference>
<dbReference type="EMBL" id="JAPJDZ010000034">
    <property type="protein sequence ID" value="MDP5136955.1"/>
    <property type="molecule type" value="Genomic_DNA"/>
</dbReference>
<dbReference type="PANTHER" id="PTHR44688">
    <property type="entry name" value="DNA-BINDING TRANSCRIPTIONAL ACTIVATOR DEVR_DOSR"/>
    <property type="match status" value="1"/>
</dbReference>
<dbReference type="InterPro" id="IPR016032">
    <property type="entry name" value="Sig_transdc_resp-reg_C-effctor"/>
</dbReference>
<keyword evidence="6" id="KW-1185">Reference proteome</keyword>
<evidence type="ECO:0000313" key="5">
    <source>
        <dbReference type="EMBL" id="MDP5136955.1"/>
    </source>
</evidence>
<dbReference type="SMART" id="SM00421">
    <property type="entry name" value="HTH_LUXR"/>
    <property type="match status" value="1"/>
</dbReference>
<dbReference type="Gene3D" id="1.10.10.10">
    <property type="entry name" value="Winged helix-like DNA-binding domain superfamily/Winged helix DNA-binding domain"/>
    <property type="match status" value="1"/>
</dbReference>
<dbReference type="Gene3D" id="3.40.50.2300">
    <property type="match status" value="1"/>
</dbReference>
<dbReference type="PANTHER" id="PTHR44688:SF16">
    <property type="entry name" value="DNA-BINDING TRANSCRIPTIONAL ACTIVATOR DEVR_DOSR"/>
    <property type="match status" value="1"/>
</dbReference>
<accession>A0ABT9I0N4</accession>
<organism evidence="5 6">
    <name type="scientific">Rheinheimera baltica</name>
    <dbReference type="NCBI Taxonomy" id="67576"/>
    <lineage>
        <taxon>Bacteria</taxon>
        <taxon>Pseudomonadati</taxon>
        <taxon>Pseudomonadota</taxon>
        <taxon>Gammaproteobacteria</taxon>
        <taxon>Chromatiales</taxon>
        <taxon>Chromatiaceae</taxon>
        <taxon>Rheinheimera</taxon>
    </lineage>
</organism>
<keyword evidence="3" id="KW-0804">Transcription</keyword>
<dbReference type="Pfam" id="PF00196">
    <property type="entry name" value="GerE"/>
    <property type="match status" value="1"/>
</dbReference>
<dbReference type="PROSITE" id="PS00622">
    <property type="entry name" value="HTH_LUXR_1"/>
    <property type="match status" value="1"/>
</dbReference>
<dbReference type="RefSeq" id="WP_305976432.1">
    <property type="nucleotide sequence ID" value="NZ_JAPJDZ010000034.1"/>
</dbReference>
<sequence>MQMANVAIYTAPGYTASSWTSAFGQPHVVTYPETNIHILQAFDVVLIHSARQDWQNLVTQLNSTKHVIVISQQLSLAELQLALTLGAKGYLDAGSSSEHFVQSVSSVRNGALWLPASLLNQLNQFFSQIIPQKNDWASFESRLSKREYEVASLARKGLSNKDIATSLNITERTVKQHLTATFAKLGIKDRLQLILLL</sequence>
<evidence type="ECO:0000256" key="1">
    <source>
        <dbReference type="ARBA" id="ARBA00023015"/>
    </source>
</evidence>
<evidence type="ECO:0000256" key="3">
    <source>
        <dbReference type="ARBA" id="ARBA00023163"/>
    </source>
</evidence>
<dbReference type="SUPFAM" id="SSF46894">
    <property type="entry name" value="C-terminal effector domain of the bipartite response regulators"/>
    <property type="match status" value="1"/>
</dbReference>
<gene>
    <name evidence="5" type="ORF">ORJ04_13455</name>
</gene>
<reference evidence="5 6" key="1">
    <citation type="submission" date="2022-11" db="EMBL/GenBank/DDBJ databases">
        <title>Viruses from the air-sea interface of a natural surface slick.</title>
        <authorList>
            <person name="Rahlff J."/>
            <person name="Holmfeldt K."/>
        </authorList>
    </citation>
    <scope>NUCLEOTIDE SEQUENCE [LARGE SCALE GENOMIC DNA]</scope>
    <source>
        <strain evidence="5 6">SMS4</strain>
    </source>
</reference>
<dbReference type="InterPro" id="IPR000792">
    <property type="entry name" value="Tscrpt_reg_LuxR_C"/>
</dbReference>
<keyword evidence="1" id="KW-0805">Transcription regulation</keyword>
<comment type="caution">
    <text evidence="5">The sequence shown here is derived from an EMBL/GenBank/DDBJ whole genome shotgun (WGS) entry which is preliminary data.</text>
</comment>
<dbReference type="PROSITE" id="PS50043">
    <property type="entry name" value="HTH_LUXR_2"/>
    <property type="match status" value="1"/>
</dbReference>
<evidence type="ECO:0000259" key="4">
    <source>
        <dbReference type="PROSITE" id="PS50043"/>
    </source>
</evidence>
<evidence type="ECO:0000313" key="6">
    <source>
        <dbReference type="Proteomes" id="UP001231109"/>
    </source>
</evidence>
<dbReference type="PRINTS" id="PR00038">
    <property type="entry name" value="HTHLUXR"/>
</dbReference>
<name>A0ABT9I0N4_9GAMM</name>
<feature type="domain" description="HTH luxR-type" evidence="4">
    <location>
        <begin position="135"/>
        <end position="197"/>
    </location>
</feature>
<keyword evidence="2" id="KW-0238">DNA-binding</keyword>
<proteinExistence type="predicted"/>
<protein>
    <submittedName>
        <fullName evidence="5">Response regulator transcription factor</fullName>
    </submittedName>
</protein>